<dbReference type="CDD" id="cd00041">
    <property type="entry name" value="CUB"/>
    <property type="match status" value="1"/>
</dbReference>
<evidence type="ECO:0000313" key="7">
    <source>
        <dbReference type="EMBL" id="KAJ7391333.1"/>
    </source>
</evidence>
<dbReference type="PROSITE" id="PS01180">
    <property type="entry name" value="CUB"/>
    <property type="match status" value="1"/>
</dbReference>
<accession>A0A9X0DA96</accession>
<proteinExistence type="predicted"/>
<feature type="signal peptide" evidence="5">
    <location>
        <begin position="1"/>
        <end position="29"/>
    </location>
</feature>
<organism evidence="7 8">
    <name type="scientific">Desmophyllum pertusum</name>
    <dbReference type="NCBI Taxonomy" id="174260"/>
    <lineage>
        <taxon>Eukaryota</taxon>
        <taxon>Metazoa</taxon>
        <taxon>Cnidaria</taxon>
        <taxon>Anthozoa</taxon>
        <taxon>Hexacorallia</taxon>
        <taxon>Scleractinia</taxon>
        <taxon>Caryophylliina</taxon>
        <taxon>Caryophylliidae</taxon>
        <taxon>Desmophyllum</taxon>
    </lineage>
</organism>
<dbReference type="Proteomes" id="UP001163046">
    <property type="component" value="Unassembled WGS sequence"/>
</dbReference>
<feature type="transmembrane region" description="Helical" evidence="4">
    <location>
        <begin position="156"/>
        <end position="180"/>
    </location>
</feature>
<comment type="caution">
    <text evidence="7">The sequence shown here is derived from an EMBL/GenBank/DDBJ whole genome shotgun (WGS) entry which is preliminary data.</text>
</comment>
<comment type="caution">
    <text evidence="3">Lacks conserved residue(s) required for the propagation of feature annotation.</text>
</comment>
<evidence type="ECO:0000256" key="5">
    <source>
        <dbReference type="SAM" id="SignalP"/>
    </source>
</evidence>
<dbReference type="Pfam" id="PF00431">
    <property type="entry name" value="CUB"/>
    <property type="match status" value="1"/>
</dbReference>
<keyword evidence="1" id="KW-0677">Repeat</keyword>
<evidence type="ECO:0000256" key="4">
    <source>
        <dbReference type="SAM" id="Phobius"/>
    </source>
</evidence>
<keyword evidence="2" id="KW-1015">Disulfide bond</keyword>
<dbReference type="EMBL" id="MU825407">
    <property type="protein sequence ID" value="KAJ7391333.1"/>
    <property type="molecule type" value="Genomic_DNA"/>
</dbReference>
<evidence type="ECO:0000313" key="8">
    <source>
        <dbReference type="Proteomes" id="UP001163046"/>
    </source>
</evidence>
<keyword evidence="4" id="KW-1133">Transmembrane helix</keyword>
<evidence type="ECO:0000256" key="1">
    <source>
        <dbReference type="ARBA" id="ARBA00022737"/>
    </source>
</evidence>
<evidence type="ECO:0000256" key="2">
    <source>
        <dbReference type="ARBA" id="ARBA00023157"/>
    </source>
</evidence>
<evidence type="ECO:0000259" key="6">
    <source>
        <dbReference type="PROSITE" id="PS01180"/>
    </source>
</evidence>
<feature type="domain" description="CUB" evidence="6">
    <location>
        <begin position="9"/>
        <end position="153"/>
    </location>
</feature>
<dbReference type="FunFam" id="2.60.120.290:FF:000005">
    <property type="entry name" value="Procollagen C-endopeptidase enhancer 1"/>
    <property type="match status" value="1"/>
</dbReference>
<dbReference type="SMART" id="SM00042">
    <property type="entry name" value="CUB"/>
    <property type="match status" value="1"/>
</dbReference>
<dbReference type="OrthoDB" id="9971251at2759"/>
<name>A0A9X0DA96_9CNID</name>
<dbReference type="InterPro" id="IPR000859">
    <property type="entry name" value="CUB_dom"/>
</dbReference>
<reference evidence="7" key="1">
    <citation type="submission" date="2023-01" db="EMBL/GenBank/DDBJ databases">
        <title>Genome assembly of the deep-sea coral Lophelia pertusa.</title>
        <authorList>
            <person name="Herrera S."/>
            <person name="Cordes E."/>
        </authorList>
    </citation>
    <scope>NUCLEOTIDE SEQUENCE</scope>
    <source>
        <strain evidence="7">USNM1676648</strain>
        <tissue evidence="7">Polyp</tissue>
    </source>
</reference>
<sequence length="237" mass="26527">MSTAKIMFCSGRFTPFLVLFLGVFKTSEESITEIDLRDVLSAVISSPNFPNSYPPGTDCAWTVIAPDDYRIKVKFKAFQLGECGSRNCNTSFDCDVLEISDGARNSSALIGRFCASQRPPGFYSKGNLLWIRFKSCSRPNNGSVGFEATFSTENMVLAFLLPILGCILLLFIIIAVVVIIKCRRQKVTARNSSDRLSRSDTDILPMGNRPNMEEQFSWSEQQEHSMPLLFRDSEESL</sequence>
<keyword evidence="8" id="KW-1185">Reference proteome</keyword>
<dbReference type="PANTHER" id="PTHR24251">
    <property type="entry name" value="OVOCHYMASE-RELATED"/>
    <property type="match status" value="1"/>
</dbReference>
<keyword evidence="5" id="KW-0732">Signal</keyword>
<keyword evidence="4" id="KW-0812">Transmembrane</keyword>
<evidence type="ECO:0000256" key="3">
    <source>
        <dbReference type="PROSITE-ProRule" id="PRU00059"/>
    </source>
</evidence>
<keyword evidence="4" id="KW-0472">Membrane</keyword>
<gene>
    <name evidence="7" type="primary">BMP1_5</name>
    <name evidence="7" type="ORF">OS493_019466</name>
</gene>
<dbReference type="InterPro" id="IPR035914">
    <property type="entry name" value="Sperma_CUB_dom_sf"/>
</dbReference>
<dbReference type="SUPFAM" id="SSF49854">
    <property type="entry name" value="Spermadhesin, CUB domain"/>
    <property type="match status" value="1"/>
</dbReference>
<feature type="chain" id="PRO_5040735561" evidence="5">
    <location>
        <begin position="30"/>
        <end position="237"/>
    </location>
</feature>
<dbReference type="AlphaFoldDB" id="A0A9X0DA96"/>
<protein>
    <submittedName>
        <fullName evidence="7">Bone morphogenetic protein 1</fullName>
    </submittedName>
</protein>
<dbReference type="Gene3D" id="2.60.120.290">
    <property type="entry name" value="Spermadhesin, CUB domain"/>
    <property type="match status" value="1"/>
</dbReference>